<dbReference type="PRINTS" id="PR01239">
    <property type="entry name" value="EP450IICYP52"/>
</dbReference>
<dbReference type="InParanoid" id="A0A151GLX9"/>
<evidence type="ECO:0000313" key="16">
    <source>
        <dbReference type="Proteomes" id="UP000076580"/>
    </source>
</evidence>
<keyword evidence="16" id="KW-1185">Reference proteome</keyword>
<dbReference type="GO" id="GO:0016712">
    <property type="term" value="F:oxidoreductase activity, acting on paired donors, with incorporation or reduction of molecular oxygen, reduced flavin or flavoprotein as one donor, and incorporation of one atom of oxygen"/>
    <property type="evidence" value="ECO:0007669"/>
    <property type="project" value="InterPro"/>
</dbReference>
<evidence type="ECO:0000256" key="10">
    <source>
        <dbReference type="ARBA" id="ARBA00023033"/>
    </source>
</evidence>
<organism evidence="15 16">
    <name type="scientific">Drechmeria coniospora</name>
    <name type="common">Nematophagous fungus</name>
    <name type="synonym">Meria coniospora</name>
    <dbReference type="NCBI Taxonomy" id="98403"/>
    <lineage>
        <taxon>Eukaryota</taxon>
        <taxon>Fungi</taxon>
        <taxon>Dikarya</taxon>
        <taxon>Ascomycota</taxon>
        <taxon>Pezizomycotina</taxon>
        <taxon>Sordariomycetes</taxon>
        <taxon>Hypocreomycetidae</taxon>
        <taxon>Hypocreales</taxon>
        <taxon>Ophiocordycipitaceae</taxon>
        <taxon>Drechmeria</taxon>
    </lineage>
</organism>
<evidence type="ECO:0000256" key="14">
    <source>
        <dbReference type="SAM" id="Phobius"/>
    </source>
</evidence>
<comment type="similarity">
    <text evidence="3 13">Belongs to the cytochrome P450 family.</text>
</comment>
<gene>
    <name evidence="15" type="ORF">DCS_05025</name>
</gene>
<comment type="cofactor">
    <cofactor evidence="1 12">
        <name>heme</name>
        <dbReference type="ChEBI" id="CHEBI:30413"/>
    </cofactor>
</comment>
<dbReference type="CDD" id="cd11063">
    <property type="entry name" value="CYP52"/>
    <property type="match status" value="1"/>
</dbReference>
<evidence type="ECO:0000256" key="8">
    <source>
        <dbReference type="ARBA" id="ARBA00023002"/>
    </source>
</evidence>
<dbReference type="STRING" id="98403.A0A151GLX9"/>
<dbReference type="InterPro" id="IPR001128">
    <property type="entry name" value="Cyt_P450"/>
</dbReference>
<comment type="caution">
    <text evidence="15">The sequence shown here is derived from an EMBL/GenBank/DDBJ whole genome shotgun (WGS) entry which is preliminary data.</text>
</comment>
<name>A0A151GLX9_DRECN</name>
<evidence type="ECO:0000256" key="13">
    <source>
        <dbReference type="RuleBase" id="RU000461"/>
    </source>
</evidence>
<dbReference type="InterPro" id="IPR002974">
    <property type="entry name" value="Cyt_P450_E_CYP52_ascomycetes"/>
</dbReference>
<evidence type="ECO:0000256" key="1">
    <source>
        <dbReference type="ARBA" id="ARBA00001971"/>
    </source>
</evidence>
<dbReference type="Gene3D" id="1.10.630.10">
    <property type="entry name" value="Cytochrome P450"/>
    <property type="match status" value="1"/>
</dbReference>
<evidence type="ECO:0000256" key="2">
    <source>
        <dbReference type="ARBA" id="ARBA00004167"/>
    </source>
</evidence>
<evidence type="ECO:0000256" key="12">
    <source>
        <dbReference type="PIRSR" id="PIRSR602402-1"/>
    </source>
</evidence>
<feature type="binding site" description="axial binding residue" evidence="12">
    <location>
        <position position="469"/>
    </location>
    <ligand>
        <name>heme</name>
        <dbReference type="ChEBI" id="CHEBI:30413"/>
    </ligand>
    <ligandPart>
        <name>Fe</name>
        <dbReference type="ChEBI" id="CHEBI:18248"/>
    </ligandPart>
</feature>
<dbReference type="PRINTS" id="PR00385">
    <property type="entry name" value="P450"/>
</dbReference>
<dbReference type="EMBL" id="LAYC01000002">
    <property type="protein sequence ID" value="KYK58012.1"/>
    <property type="molecule type" value="Genomic_DNA"/>
</dbReference>
<evidence type="ECO:0000256" key="3">
    <source>
        <dbReference type="ARBA" id="ARBA00010617"/>
    </source>
</evidence>
<dbReference type="SUPFAM" id="SSF48264">
    <property type="entry name" value="Cytochrome P450"/>
    <property type="match status" value="1"/>
</dbReference>
<dbReference type="Proteomes" id="UP000076580">
    <property type="component" value="Chromosome 02"/>
</dbReference>
<dbReference type="InterPro" id="IPR017972">
    <property type="entry name" value="Cyt_P450_CS"/>
</dbReference>
<comment type="subcellular location">
    <subcellularLocation>
        <location evidence="2">Membrane</location>
        <topology evidence="2">Single-pass membrane protein</topology>
    </subcellularLocation>
</comment>
<protein>
    <recommendedName>
        <fullName evidence="17">Cytochrome P450</fullName>
    </recommendedName>
</protein>
<evidence type="ECO:0000256" key="6">
    <source>
        <dbReference type="ARBA" id="ARBA00022723"/>
    </source>
</evidence>
<dbReference type="PRINTS" id="PR00464">
    <property type="entry name" value="EP450II"/>
</dbReference>
<accession>A0A151GLX9</accession>
<dbReference type="PANTHER" id="PTHR24287:SF17">
    <property type="entry name" value="P450, PUTATIVE (EUROFUNG)-RELATED"/>
    <property type="match status" value="1"/>
</dbReference>
<reference evidence="15 16" key="1">
    <citation type="journal article" date="2016" name="Sci. Rep.">
        <title>Insights into Adaptations to a Near-Obligate Nematode Endoparasitic Lifestyle from the Finished Genome of Drechmeria coniospora.</title>
        <authorList>
            <person name="Zhang L."/>
            <person name="Zhou Z."/>
            <person name="Guo Q."/>
            <person name="Fokkens L."/>
            <person name="Miskei M."/>
            <person name="Pocsi I."/>
            <person name="Zhang W."/>
            <person name="Chen M."/>
            <person name="Wang L."/>
            <person name="Sun Y."/>
            <person name="Donzelli B.G."/>
            <person name="Gibson D.M."/>
            <person name="Nelson D.R."/>
            <person name="Luo J.G."/>
            <person name="Rep M."/>
            <person name="Liu H."/>
            <person name="Yang S."/>
            <person name="Wang J."/>
            <person name="Krasnoff S.B."/>
            <person name="Xu Y."/>
            <person name="Molnar I."/>
            <person name="Lin M."/>
        </authorList>
    </citation>
    <scope>NUCLEOTIDE SEQUENCE [LARGE SCALE GENOMIC DNA]</scope>
    <source>
        <strain evidence="15 16">ARSEF 6962</strain>
    </source>
</reference>
<feature type="transmembrane region" description="Helical" evidence="14">
    <location>
        <begin position="37"/>
        <end position="58"/>
    </location>
</feature>
<dbReference type="InterPro" id="IPR002402">
    <property type="entry name" value="Cyt_P450_E_grp-II"/>
</dbReference>
<keyword evidence="4 12" id="KW-0349">Heme</keyword>
<evidence type="ECO:0000256" key="11">
    <source>
        <dbReference type="ARBA" id="ARBA00023136"/>
    </source>
</evidence>
<evidence type="ECO:0008006" key="17">
    <source>
        <dbReference type="Google" id="ProtNLM"/>
    </source>
</evidence>
<keyword evidence="11 14" id="KW-0472">Membrane</keyword>
<keyword evidence="7 14" id="KW-1133">Transmembrane helix</keyword>
<dbReference type="GeneID" id="63717668"/>
<keyword evidence="10 13" id="KW-0503">Monooxygenase</keyword>
<dbReference type="InterPro" id="IPR036396">
    <property type="entry name" value="Cyt_P450_sf"/>
</dbReference>
<dbReference type="PANTHER" id="PTHR24287">
    <property type="entry name" value="P450, PUTATIVE (EUROFUNG)-RELATED"/>
    <property type="match status" value="1"/>
</dbReference>
<dbReference type="InterPro" id="IPR047146">
    <property type="entry name" value="Cyt_P450_E_CYP52_fungi"/>
</dbReference>
<sequence>MVKEAFYLVASLATGAYVAWTAVELVSLRYFGHDQTGLWGAYSSPWIAAIMMPVFLVLRSRHSYFRSMRVHKTLPANVYPHKDPILGMDLLWLGKSAIASNSILEMWDDMFSEVGQTFWHNSIGRWQLMTNEAENVKAILSTQFEAWPIGGTRQMSSALALGWHAIFSANGPEWASARALIRPSFVRNQIADLECIDRHVENFLARLPQDRTKEVDLQELLYMFTMDTSTDFMFGYSTDMLVAPTEEAVQFTKSFEYSLMSSSNRGRLGWLLMLLPDKKLDESVAYCKSFIGKHVAAALQRNKAKERPYVFMNEMINSGAPNEVITEQLLAMVLGGRDTSASTMSSMFWQLARRPEVVRKIRREIEVLGGRRPTWEELKGLKYLNNVLKEIPGNLRCASKDTVLPKGGGKDGQGPLFVPKGTSCRFSLYTLQRRKDVFGEDADDFRPERWDGLRTSWEYLPFSGGPRICIGQQFALTMMLYLVARFFQTFDALEAADDRPMVQLTSATISLSNKCWVRLEKIDGFRVGGGCRNGESEE</sequence>
<evidence type="ECO:0000256" key="4">
    <source>
        <dbReference type="ARBA" id="ARBA00022617"/>
    </source>
</evidence>
<evidence type="ECO:0000256" key="5">
    <source>
        <dbReference type="ARBA" id="ARBA00022692"/>
    </source>
</evidence>
<evidence type="ECO:0000313" key="15">
    <source>
        <dbReference type="EMBL" id="KYK58012.1"/>
    </source>
</evidence>
<evidence type="ECO:0000256" key="7">
    <source>
        <dbReference type="ARBA" id="ARBA00022989"/>
    </source>
</evidence>
<keyword evidence="9 12" id="KW-0408">Iron</keyword>
<evidence type="ECO:0000256" key="9">
    <source>
        <dbReference type="ARBA" id="ARBA00023004"/>
    </source>
</evidence>
<keyword evidence="5 14" id="KW-0812">Transmembrane</keyword>
<dbReference type="RefSeq" id="XP_040657364.1">
    <property type="nucleotide sequence ID" value="XM_040802331.1"/>
</dbReference>
<proteinExistence type="inferred from homology"/>
<dbReference type="Pfam" id="PF00067">
    <property type="entry name" value="p450"/>
    <property type="match status" value="1"/>
</dbReference>
<dbReference type="GO" id="GO:0020037">
    <property type="term" value="F:heme binding"/>
    <property type="evidence" value="ECO:0007669"/>
    <property type="project" value="InterPro"/>
</dbReference>
<dbReference type="AlphaFoldDB" id="A0A151GLX9"/>
<dbReference type="GO" id="GO:0016020">
    <property type="term" value="C:membrane"/>
    <property type="evidence" value="ECO:0007669"/>
    <property type="project" value="UniProtKB-SubCell"/>
</dbReference>
<keyword evidence="6 12" id="KW-0479">Metal-binding</keyword>
<dbReference type="GO" id="GO:0005506">
    <property type="term" value="F:iron ion binding"/>
    <property type="evidence" value="ECO:0007669"/>
    <property type="project" value="InterPro"/>
</dbReference>
<keyword evidence="8 13" id="KW-0560">Oxidoreductase</keyword>
<dbReference type="PROSITE" id="PS00086">
    <property type="entry name" value="CYTOCHROME_P450"/>
    <property type="match status" value="1"/>
</dbReference>